<evidence type="ECO:0008006" key="4">
    <source>
        <dbReference type="Google" id="ProtNLM"/>
    </source>
</evidence>
<dbReference type="KEGG" id="lmi:LMXM_13_0910"/>
<keyword evidence="3" id="KW-1185">Reference proteome</keyword>
<evidence type="ECO:0000313" key="2">
    <source>
        <dbReference type="EMBL" id="CBZ24779.1"/>
    </source>
</evidence>
<dbReference type="OMA" id="NKRYEVY"/>
<dbReference type="InterPro" id="IPR032675">
    <property type="entry name" value="LRR_dom_sf"/>
</dbReference>
<dbReference type="Proteomes" id="UP000007259">
    <property type="component" value="Chromosome 13"/>
</dbReference>
<proteinExistence type="predicted"/>
<evidence type="ECO:0000313" key="3">
    <source>
        <dbReference type="Proteomes" id="UP000007259"/>
    </source>
</evidence>
<dbReference type="GeneID" id="13455132"/>
<dbReference type="PROSITE" id="PS51450">
    <property type="entry name" value="LRR"/>
    <property type="match status" value="1"/>
</dbReference>
<dbReference type="InterPro" id="IPR001611">
    <property type="entry name" value="Leu-rich_rpt"/>
</dbReference>
<organism evidence="2 3">
    <name type="scientific">Leishmania mexicana (strain MHOM/GT/2001/U1103)</name>
    <dbReference type="NCBI Taxonomy" id="929439"/>
    <lineage>
        <taxon>Eukaryota</taxon>
        <taxon>Discoba</taxon>
        <taxon>Euglenozoa</taxon>
        <taxon>Kinetoplastea</taxon>
        <taxon>Metakinetoplastina</taxon>
        <taxon>Trypanosomatida</taxon>
        <taxon>Trypanosomatidae</taxon>
        <taxon>Leishmaniinae</taxon>
        <taxon>Leishmania</taxon>
    </lineage>
</organism>
<dbReference type="OrthoDB" id="120976at2759"/>
<dbReference type="VEuPathDB" id="TriTrypDB:LmxM.13.0910"/>
<gene>
    <name evidence="2" type="ORF">LMXM_13_0910</name>
</gene>
<dbReference type="AlphaFoldDB" id="E9APB5"/>
<dbReference type="EMBL" id="FR799566">
    <property type="protein sequence ID" value="CBZ24779.1"/>
    <property type="molecule type" value="Genomic_DNA"/>
</dbReference>
<dbReference type="RefSeq" id="XP_003873292.1">
    <property type="nucleotide sequence ID" value="XM_003873243.1"/>
</dbReference>
<accession>E9APB5</accession>
<dbReference type="SMART" id="SM00368">
    <property type="entry name" value="LRR_RI"/>
    <property type="match status" value="3"/>
</dbReference>
<sequence length="820" mass="86414">MSINEEDELFDFGGRNGGVGHTGVASLDTIMQSLNKRYEVYQRRRTAMTPFGSPGDPAILAPPNSHSILGDSTIVSGISVNGGGSVSGGGGAAASQPHESPKESIVFPHTRPAPYWEERELYIVAEDLCRCLNGGINYRLLCEQYQRALEVLLTLVREDLCLCLSGEMELVPGVVAKSFLAKLKALLQESKRMLDEAGVNVSPRLETMIEQLPSGSSINSSSGGASHASLHTGHNTAAAASSTAFYVGRTPNSSMMSNGRLTGTSGGGGSVFAAAPPAANHSGNLTNLCAQPHHSGPPYRRPPSAGMRSVNTREGEVDSGNAAAARRRPPIAPPSRPYLASPDNGYLQLDHPCGGNGDGLSRQQQQQPAAASSSSFGHLPSAGACCSPPNVASSVDNPAEGRGRAGGEGASGVDVCSWHEDGGSIKRSGVGGPNSLFSGAALTRKASGKASSITSAEHPLQHQAPPQLAPAIAEQRNPTESTSPVPATPPSDVDEPGVRGYSHTAVGDRVVGSSSAVKTQDDLLVAEVLGEDPNDTFAAPAPGQARLRELEALYGEFYAMDGMALLIDALGVVFTREYDQGTAQQPKCALTAFQQDVNGKVMPVLQSCESLQLCIADPQPLRSSYLASCLAHHVRPNSTVLDDLKRIDKDRSVETMHLGGLHLGDRGVAAFAESVLPRLYRLRWVDLSNNDVSDSALEPLLRSIRYHPSLEHLNLSRNPLTDSALPFLLRIAQTLPRLSVLLLQSCAMKPATRQMVEAEVAVSGTCEMPVAAYRCRSNPPTRVSSVSLALKRAAAASQPLPGPPSGLPRFAPPQGERRPR</sequence>
<name>E9APB5_LEIMU</name>
<evidence type="ECO:0000256" key="1">
    <source>
        <dbReference type="SAM" id="MobiDB-lite"/>
    </source>
</evidence>
<feature type="compositionally biased region" description="Polar residues" evidence="1">
    <location>
        <begin position="476"/>
        <end position="485"/>
    </location>
</feature>
<dbReference type="Gene3D" id="3.80.10.10">
    <property type="entry name" value="Ribonuclease Inhibitor"/>
    <property type="match status" value="1"/>
</dbReference>
<dbReference type="PhylomeDB" id="E9APB5"/>
<protein>
    <recommendedName>
        <fullName evidence="4">Leucine-rich repeat protein</fullName>
    </recommendedName>
</protein>
<feature type="region of interest" description="Disordered" evidence="1">
    <location>
        <begin position="395"/>
        <end position="415"/>
    </location>
</feature>
<reference evidence="2 3" key="1">
    <citation type="journal article" date="2011" name="Genome Res.">
        <title>Chromosome and gene copy number variation allow major structural change between species and strains of Leishmania.</title>
        <authorList>
            <person name="Rogers M.B."/>
            <person name="Hilley J.D."/>
            <person name="Dickens N.J."/>
            <person name="Wilkes J."/>
            <person name="Bates P.A."/>
            <person name="Depledge D.P."/>
            <person name="Harris D."/>
            <person name="Her Y."/>
            <person name="Herzyk P."/>
            <person name="Imamura H."/>
            <person name="Otto T.D."/>
            <person name="Sanders M."/>
            <person name="Seeger K."/>
            <person name="Dujardin J.C."/>
            <person name="Berriman M."/>
            <person name="Smith D.F."/>
            <person name="Hertz-Fowler C."/>
            <person name="Mottram J.C."/>
        </authorList>
    </citation>
    <scope>NUCLEOTIDE SEQUENCE [LARGE SCALE GENOMIC DNA]</scope>
    <source>
        <strain evidence="2 3">MHOM/GT/2001/U1103</strain>
    </source>
</reference>
<feature type="compositionally biased region" description="Low complexity" evidence="1">
    <location>
        <begin position="361"/>
        <end position="375"/>
    </location>
</feature>
<feature type="region of interest" description="Disordered" evidence="1">
    <location>
        <begin position="474"/>
        <end position="502"/>
    </location>
</feature>
<feature type="region of interest" description="Disordered" evidence="1">
    <location>
        <begin position="794"/>
        <end position="820"/>
    </location>
</feature>
<dbReference type="SUPFAM" id="SSF52047">
    <property type="entry name" value="RNI-like"/>
    <property type="match status" value="1"/>
</dbReference>
<feature type="region of interest" description="Disordered" evidence="1">
    <location>
        <begin position="283"/>
        <end position="381"/>
    </location>
</feature>